<dbReference type="InterPro" id="IPR036443">
    <property type="entry name" value="Znf_RanBP2_sf"/>
</dbReference>
<feature type="region of interest" description="Disordered" evidence="5">
    <location>
        <begin position="1"/>
        <end position="36"/>
    </location>
</feature>
<dbReference type="InterPro" id="IPR013536">
    <property type="entry name" value="WLM_dom"/>
</dbReference>
<dbReference type="SUPFAM" id="SSF90209">
    <property type="entry name" value="Ran binding protein zinc finger-like"/>
    <property type="match status" value="1"/>
</dbReference>
<proteinExistence type="predicted"/>
<keyword evidence="3" id="KW-0862">Zinc</keyword>
<dbReference type="PROSITE" id="PS50199">
    <property type="entry name" value="ZF_RANBP2_2"/>
    <property type="match status" value="1"/>
</dbReference>
<dbReference type="InterPro" id="IPR053000">
    <property type="entry name" value="WSS1-like_metalloprotease"/>
</dbReference>
<feature type="region of interest" description="Disordered" evidence="5">
    <location>
        <begin position="289"/>
        <end position="311"/>
    </location>
</feature>
<dbReference type="Pfam" id="PF08325">
    <property type="entry name" value="WLM"/>
    <property type="match status" value="1"/>
</dbReference>
<dbReference type="Gene3D" id="2.30.30.380">
    <property type="entry name" value="Zn-finger domain of Sec23/24"/>
    <property type="match status" value="1"/>
</dbReference>
<comment type="caution">
    <text evidence="8">The sequence shown here is derived from an EMBL/GenBank/DDBJ whole genome shotgun (WGS) entry which is preliminary data.</text>
</comment>
<dbReference type="EMBL" id="JABMIG020000029">
    <property type="protein sequence ID" value="KAL3801104.1"/>
    <property type="molecule type" value="Genomic_DNA"/>
</dbReference>
<evidence type="ECO:0000259" key="7">
    <source>
        <dbReference type="PROSITE" id="PS51397"/>
    </source>
</evidence>
<protein>
    <submittedName>
        <fullName evidence="8">Uncharacterized protein</fullName>
    </submittedName>
</protein>
<evidence type="ECO:0000313" key="8">
    <source>
        <dbReference type="EMBL" id="KAL3801104.1"/>
    </source>
</evidence>
<dbReference type="GO" id="GO:0008270">
    <property type="term" value="F:zinc ion binding"/>
    <property type="evidence" value="ECO:0007669"/>
    <property type="project" value="UniProtKB-KW"/>
</dbReference>
<organism evidence="8 9">
    <name type="scientific">Cyclotella cryptica</name>
    <dbReference type="NCBI Taxonomy" id="29204"/>
    <lineage>
        <taxon>Eukaryota</taxon>
        <taxon>Sar</taxon>
        <taxon>Stramenopiles</taxon>
        <taxon>Ochrophyta</taxon>
        <taxon>Bacillariophyta</taxon>
        <taxon>Coscinodiscophyceae</taxon>
        <taxon>Thalassiosirophycidae</taxon>
        <taxon>Stephanodiscales</taxon>
        <taxon>Stephanodiscaceae</taxon>
        <taxon>Cyclotella</taxon>
    </lineage>
</organism>
<name>A0ABD3QM87_9STRA</name>
<dbReference type="PANTHER" id="PTHR46622">
    <property type="entry name" value="DNA-DEPENDENT METALLOPROTEASE WSS1"/>
    <property type="match status" value="1"/>
</dbReference>
<evidence type="ECO:0000256" key="3">
    <source>
        <dbReference type="ARBA" id="ARBA00022833"/>
    </source>
</evidence>
<evidence type="ECO:0000259" key="6">
    <source>
        <dbReference type="PROSITE" id="PS50199"/>
    </source>
</evidence>
<gene>
    <name evidence="8" type="ORF">HJC23_002397</name>
</gene>
<reference evidence="8 9" key="1">
    <citation type="journal article" date="2020" name="G3 (Bethesda)">
        <title>Improved Reference Genome for Cyclotella cryptica CCMP332, a Model for Cell Wall Morphogenesis, Salinity Adaptation, and Lipid Production in Diatoms (Bacillariophyta).</title>
        <authorList>
            <person name="Roberts W.R."/>
            <person name="Downey K.M."/>
            <person name="Ruck E.C."/>
            <person name="Traller J.C."/>
            <person name="Alverson A.J."/>
        </authorList>
    </citation>
    <scope>NUCLEOTIDE SEQUENCE [LARGE SCALE GENOMIC DNA]</scope>
    <source>
        <strain evidence="8 9">CCMP332</strain>
    </source>
</reference>
<evidence type="ECO:0000256" key="4">
    <source>
        <dbReference type="PROSITE-ProRule" id="PRU00322"/>
    </source>
</evidence>
<dbReference type="PANTHER" id="PTHR46622:SF1">
    <property type="entry name" value="DNA-DEPENDENT METALLOPROTEASE WSS1"/>
    <property type="match status" value="1"/>
</dbReference>
<evidence type="ECO:0000313" key="9">
    <source>
        <dbReference type="Proteomes" id="UP001516023"/>
    </source>
</evidence>
<dbReference type="PROSITE" id="PS01358">
    <property type="entry name" value="ZF_RANBP2_1"/>
    <property type="match status" value="2"/>
</dbReference>
<keyword evidence="9" id="KW-1185">Reference proteome</keyword>
<dbReference type="SMART" id="SM00547">
    <property type="entry name" value="ZnF_RBZ"/>
    <property type="match status" value="2"/>
</dbReference>
<accession>A0ABD3QM87</accession>
<feature type="domain" description="WLM" evidence="7">
    <location>
        <begin position="51"/>
        <end position="240"/>
    </location>
</feature>
<evidence type="ECO:0000256" key="2">
    <source>
        <dbReference type="ARBA" id="ARBA00022771"/>
    </source>
</evidence>
<feature type="compositionally biased region" description="Polar residues" evidence="5">
    <location>
        <begin position="15"/>
        <end position="24"/>
    </location>
</feature>
<sequence length="456" mass="49861">MSSAGRKRPFGATIRTLSDITNSPPGGDAGHQGNKSSVLATTSGVASNSVSNGAIPTNSKINVQHIPTLPQANEASSILARIHSEFATIIQRRNWNVRSITEMCCCGDGIDCLRNRTRKTKVMPNNVLGYNLTTFSRGKSHSIHLRLRHPKTHALMDYQSIAGTMCHELAHCLVGPHNAEFYRVMEEIEQQYAMFLTKGVVLDKSGFPVGSQEAHVLGGGKISPDEARRKACQAAELRRKNGLTSGHYVLGGSQKMRDPKEAARIAAERRLRDSQFCLPCNEVIEILGEDSDEGEEGKAEDPSIYDGTHQMGRQRTNIRRNNQLLVAKSDSITANEVIDLTEDDFFYARQKSAVPNVRKLSKQIQWECACCTLVNQPAALSCEACGTPPNMSAVAPASVVSHRSTSSNENTRSLSSKSNPERKACGLDTKKVWSCTRCTFDNPLTLLVCGACCLER</sequence>
<dbReference type="Proteomes" id="UP001516023">
    <property type="component" value="Unassembled WGS sequence"/>
</dbReference>
<keyword evidence="1" id="KW-0479">Metal-binding</keyword>
<evidence type="ECO:0000256" key="5">
    <source>
        <dbReference type="SAM" id="MobiDB-lite"/>
    </source>
</evidence>
<feature type="domain" description="RanBP2-type" evidence="6">
    <location>
        <begin position="362"/>
        <end position="391"/>
    </location>
</feature>
<evidence type="ECO:0000256" key="1">
    <source>
        <dbReference type="ARBA" id="ARBA00022723"/>
    </source>
</evidence>
<keyword evidence="2 4" id="KW-0863">Zinc-finger</keyword>
<feature type="region of interest" description="Disordered" evidence="5">
    <location>
        <begin position="398"/>
        <end position="423"/>
    </location>
</feature>
<dbReference type="PROSITE" id="PS51397">
    <property type="entry name" value="WLM"/>
    <property type="match status" value="1"/>
</dbReference>
<dbReference type="InterPro" id="IPR001876">
    <property type="entry name" value="Znf_RanBP2"/>
</dbReference>
<feature type="compositionally biased region" description="Polar residues" evidence="5">
    <location>
        <begin position="401"/>
        <end position="418"/>
    </location>
</feature>
<dbReference type="AlphaFoldDB" id="A0ABD3QM87"/>